<proteinExistence type="predicted"/>
<organism evidence="4 5">
    <name type="scientific">Trypanosoma rangeli</name>
    <dbReference type="NCBI Taxonomy" id="5698"/>
    <lineage>
        <taxon>Eukaryota</taxon>
        <taxon>Discoba</taxon>
        <taxon>Euglenozoa</taxon>
        <taxon>Kinetoplastea</taxon>
        <taxon>Metakinetoplastina</taxon>
        <taxon>Trypanosomatida</taxon>
        <taxon>Trypanosomatidae</taxon>
        <taxon>Trypanosoma</taxon>
        <taxon>Herpetosoma</taxon>
    </lineage>
</organism>
<dbReference type="EMBL" id="MKGL01000030">
    <property type="protein sequence ID" value="RNF10560.1"/>
    <property type="molecule type" value="Genomic_DNA"/>
</dbReference>
<sequence length="500" mass="53954">MVRVLCLHGNRQTGEIFEHQLNKLCRVLSGVAGLDFVDAPCVLADDMVNGDAVATRSWCEIKGNDARDVYAVGDDVVRRCMTTGSTPYDILLGFSQGGLLAARYVMLQQLNGAEYGPPIKGVIMAASQDPRRVFPELVASYLHQLPPHDSSKSGFLGAVPSLHIIGTKDTIVDPAESRSFAEACKPHSELAFHDHAHSIPQLQNVLIAIKTFIERTTVAAEERGAANRTEEGDGKETNSDVGDDADGGSLAAAREEELEMVSSMYGEECVQRHETSVVFLPLLLDGVSDDASDAPLSALRLCMTLPRKYPAELPMLDVVGGPADHHVAFERWKLQLIAKTLAYLREDLGVGNAMLLPAMMFAGEQAASEVVFLRSVFMSAKAGASAVAEDSATQHPQAKNAWWDADEDADDRAACIAETEERVQRALEGKAPLQASNEPATDLVDSHNATSRGGELELTIGLIGKPSAGKSTFLMPLRIQRVRVGPPGWPRFHSQPLNPT</sequence>
<dbReference type="Proteomes" id="UP000283634">
    <property type="component" value="Unassembled WGS sequence"/>
</dbReference>
<reference evidence="4 5" key="1">
    <citation type="journal article" date="2018" name="BMC Genomics">
        <title>Genomic comparison of Trypanosoma conorhini and Trypanosoma rangeli to Trypanosoma cruzi strains of high and low virulence.</title>
        <authorList>
            <person name="Bradwell K.R."/>
            <person name="Koparde V.N."/>
            <person name="Matveyev A.V."/>
            <person name="Serrano M.G."/>
            <person name="Alves J.M."/>
            <person name="Parikh H."/>
            <person name="Huang B."/>
            <person name="Lee V."/>
            <person name="Espinosa-Alvarez O."/>
            <person name="Ortiz P.A."/>
            <person name="Costa-Martins A.G."/>
            <person name="Teixeira M.M."/>
            <person name="Buck G.A."/>
        </authorList>
    </citation>
    <scope>NUCLEOTIDE SEQUENCE [LARGE SCALE GENOMIC DNA]</scope>
    <source>
        <strain evidence="4 5">AM80</strain>
    </source>
</reference>
<name>A0A3R7KVJ0_TRYRA</name>
<dbReference type="InterPro" id="IPR050593">
    <property type="entry name" value="LovG"/>
</dbReference>
<dbReference type="GeneID" id="40325418"/>
<gene>
    <name evidence="4" type="ORF">TraAM80_01485</name>
</gene>
<dbReference type="SUPFAM" id="SSF54495">
    <property type="entry name" value="UBC-like"/>
    <property type="match status" value="1"/>
</dbReference>
<dbReference type="PROSITE" id="PS50908">
    <property type="entry name" value="RWD"/>
    <property type="match status" value="1"/>
</dbReference>
<dbReference type="GO" id="GO:0005634">
    <property type="term" value="C:nucleus"/>
    <property type="evidence" value="ECO:0007669"/>
    <property type="project" value="TreeGrafter"/>
</dbReference>
<dbReference type="InterPro" id="IPR029058">
    <property type="entry name" value="AB_hydrolase_fold"/>
</dbReference>
<evidence type="ECO:0000256" key="1">
    <source>
        <dbReference type="ARBA" id="ARBA00022801"/>
    </source>
</evidence>
<dbReference type="Pfam" id="PF05773">
    <property type="entry name" value="RWD"/>
    <property type="match status" value="1"/>
</dbReference>
<dbReference type="Gene3D" id="3.10.110.10">
    <property type="entry name" value="Ubiquitin Conjugating Enzyme"/>
    <property type="match status" value="1"/>
</dbReference>
<dbReference type="InterPro" id="IPR016135">
    <property type="entry name" value="UBQ-conjugating_enzyme/RWD"/>
</dbReference>
<dbReference type="OMA" id="WWDADED"/>
<dbReference type="SUPFAM" id="SSF53474">
    <property type="entry name" value="alpha/beta-Hydrolases"/>
    <property type="match status" value="1"/>
</dbReference>
<dbReference type="Gene3D" id="3.40.50.1820">
    <property type="entry name" value="alpha/beta hydrolase"/>
    <property type="match status" value="1"/>
</dbReference>
<evidence type="ECO:0000313" key="5">
    <source>
        <dbReference type="Proteomes" id="UP000283634"/>
    </source>
</evidence>
<comment type="caution">
    <text evidence="4">The sequence shown here is derived from an EMBL/GenBank/DDBJ whole genome shotgun (WGS) entry which is preliminary data.</text>
</comment>
<feature type="region of interest" description="Disordered" evidence="2">
    <location>
        <begin position="222"/>
        <end position="248"/>
    </location>
</feature>
<accession>A0A3R7KVJ0</accession>
<dbReference type="PANTHER" id="PTHR48070">
    <property type="entry name" value="ESTERASE OVCA2"/>
    <property type="match status" value="1"/>
</dbReference>
<feature type="compositionally biased region" description="Basic and acidic residues" evidence="2">
    <location>
        <begin position="222"/>
        <end position="238"/>
    </location>
</feature>
<evidence type="ECO:0000256" key="2">
    <source>
        <dbReference type="SAM" id="MobiDB-lite"/>
    </source>
</evidence>
<keyword evidence="1" id="KW-0378">Hydrolase</keyword>
<dbReference type="InterPro" id="IPR006575">
    <property type="entry name" value="RWD_dom"/>
</dbReference>
<dbReference type="Pfam" id="PF03959">
    <property type="entry name" value="FSH1"/>
    <property type="match status" value="1"/>
</dbReference>
<dbReference type="VEuPathDB" id="TriTrypDB:TRSC58_03385"/>
<dbReference type="RefSeq" id="XP_029241635.1">
    <property type="nucleotide sequence ID" value="XM_029378526.1"/>
</dbReference>
<dbReference type="AlphaFoldDB" id="A0A3R7KVJ0"/>
<keyword evidence="5" id="KW-1185">Reference proteome</keyword>
<dbReference type="GO" id="GO:0005737">
    <property type="term" value="C:cytoplasm"/>
    <property type="evidence" value="ECO:0007669"/>
    <property type="project" value="TreeGrafter"/>
</dbReference>
<feature type="domain" description="RWD" evidence="3">
    <location>
        <begin position="256"/>
        <end position="369"/>
    </location>
</feature>
<evidence type="ECO:0000313" key="4">
    <source>
        <dbReference type="EMBL" id="RNF10560.1"/>
    </source>
</evidence>
<dbReference type="GO" id="GO:0016787">
    <property type="term" value="F:hydrolase activity"/>
    <property type="evidence" value="ECO:0007669"/>
    <property type="project" value="UniProtKB-KW"/>
</dbReference>
<evidence type="ECO:0000259" key="3">
    <source>
        <dbReference type="PROSITE" id="PS50908"/>
    </source>
</evidence>
<dbReference type="OrthoDB" id="2094269at2759"/>
<dbReference type="InterPro" id="IPR005645">
    <property type="entry name" value="FSH-like_dom"/>
</dbReference>
<dbReference type="PANTHER" id="PTHR48070:SF6">
    <property type="entry name" value="ESTERASE OVCA2"/>
    <property type="match status" value="1"/>
</dbReference>
<protein>
    <recommendedName>
        <fullName evidence="3">RWD domain-containing protein</fullName>
    </recommendedName>
</protein>